<dbReference type="WBParaSite" id="SVE_1685700.1">
    <property type="protein sequence ID" value="SVE_1685700.1"/>
    <property type="gene ID" value="SVE_1685700"/>
</dbReference>
<dbReference type="AlphaFoldDB" id="A0A0K0FWQ5"/>
<dbReference type="STRING" id="75913.A0A0K0FWQ5"/>
<reference evidence="1" key="1">
    <citation type="submission" date="2014-07" db="EMBL/GenBank/DDBJ databases">
        <authorList>
            <person name="Martin A.A"/>
            <person name="De Silva N."/>
        </authorList>
    </citation>
    <scope>NUCLEOTIDE SEQUENCE</scope>
</reference>
<evidence type="ECO:0000313" key="1">
    <source>
        <dbReference type="Proteomes" id="UP000035680"/>
    </source>
</evidence>
<name>A0A0K0FWQ5_STRVS</name>
<organism evidence="1 2">
    <name type="scientific">Strongyloides venezuelensis</name>
    <name type="common">Threadworm</name>
    <dbReference type="NCBI Taxonomy" id="75913"/>
    <lineage>
        <taxon>Eukaryota</taxon>
        <taxon>Metazoa</taxon>
        <taxon>Ecdysozoa</taxon>
        <taxon>Nematoda</taxon>
        <taxon>Chromadorea</taxon>
        <taxon>Rhabditida</taxon>
        <taxon>Tylenchina</taxon>
        <taxon>Panagrolaimomorpha</taxon>
        <taxon>Strongyloidoidea</taxon>
        <taxon>Strongyloididae</taxon>
        <taxon>Strongyloides</taxon>
    </lineage>
</organism>
<dbReference type="Proteomes" id="UP000035680">
    <property type="component" value="Unassembled WGS sequence"/>
</dbReference>
<evidence type="ECO:0000313" key="2">
    <source>
        <dbReference type="WBParaSite" id="SVE_1685700.1"/>
    </source>
</evidence>
<reference evidence="2" key="2">
    <citation type="submission" date="2015-08" db="UniProtKB">
        <authorList>
            <consortium name="WormBaseParasite"/>
        </authorList>
    </citation>
    <scope>IDENTIFICATION</scope>
</reference>
<keyword evidence="1" id="KW-1185">Reference proteome</keyword>
<sequence length="76" mass="9076">MLTDGKPDSGRYIRYINRILQYDGLRIRYSEKAKNVVADYMSRVYCRSTRKKMIRVKKQGNEILVKDDDDQVNEEE</sequence>
<proteinExistence type="predicted"/>
<protein>
    <submittedName>
        <fullName evidence="2">Reverse transcriptase domain-containing protein</fullName>
    </submittedName>
</protein>
<accession>A0A0K0FWQ5</accession>